<evidence type="ECO:0000256" key="4">
    <source>
        <dbReference type="ARBA" id="ARBA00023136"/>
    </source>
</evidence>
<evidence type="ECO:0000256" key="3">
    <source>
        <dbReference type="ARBA" id="ARBA00022989"/>
    </source>
</evidence>
<evidence type="ECO:0000259" key="6">
    <source>
        <dbReference type="Pfam" id="PF06803"/>
    </source>
</evidence>
<dbReference type="EMBL" id="CP012036">
    <property type="protein sequence ID" value="ALF55115.1"/>
    <property type="molecule type" value="Genomic_DNA"/>
</dbReference>
<dbReference type="AlphaFoldDB" id="A0A0M4SUC2"/>
<protein>
    <recommendedName>
        <fullName evidence="6">DUF1232 domain-containing protein</fullName>
    </recommendedName>
</protein>
<dbReference type="RefSeq" id="WP_062295986.1">
    <property type="nucleotide sequence ID" value="NZ_CP012036.1"/>
</dbReference>
<accession>A0A0M4SUC2</accession>
<name>A0A0M4SUC2_9NOSO</name>
<feature type="domain" description="DUF1232" evidence="6">
    <location>
        <begin position="22"/>
        <end position="58"/>
    </location>
</feature>
<evidence type="ECO:0000256" key="1">
    <source>
        <dbReference type="ARBA" id="ARBA00004127"/>
    </source>
</evidence>
<reference evidence="7 8" key="2">
    <citation type="journal article" date="2016" name="Genome Announc.">
        <title>Draft Genome Sequence of the N2-Fixing Cyanobacterium Nostoc piscinale CENA21, Isolated from the Brazilian Amazon Floodplain.</title>
        <authorList>
            <person name="Leao T."/>
            <person name="Guimaraes P.I."/>
            <person name="de Melo A.G."/>
            <person name="Ramos R.T."/>
            <person name="Leao P.N."/>
            <person name="Silva A."/>
            <person name="Fiore M.F."/>
            <person name="Schneider M.P."/>
        </authorList>
    </citation>
    <scope>NUCLEOTIDE SEQUENCE [LARGE SCALE GENOMIC DNA]</scope>
    <source>
        <strain evidence="7 8">CENA21</strain>
    </source>
</reference>
<reference evidence="8" key="1">
    <citation type="submission" date="2015-07" db="EMBL/GenBank/DDBJ databases">
        <title>Genome Of Nitrogen-Fixing Cyanobacterium Nostoc piscinale CENA21 From Solimoes/Amazon River Floodplain Sediments And Comparative Genomics To Uncover Biosynthetic Natural Products Potential.</title>
        <authorList>
            <person name="Leao T.F."/>
            <person name="Leao P.N."/>
            <person name="Guimaraes P.I."/>
            <person name="de Melo A.G.C."/>
            <person name="Ramos R.T.J."/>
            <person name="Silva A."/>
            <person name="Fiore M.F."/>
            <person name="Schneider M.P.C."/>
        </authorList>
    </citation>
    <scope>NUCLEOTIDE SEQUENCE [LARGE SCALE GENOMIC DNA]</scope>
    <source>
        <strain evidence="8">CENA21</strain>
    </source>
</reference>
<sequence length="106" mass="11939">MKFSIDSVYNWYRNLIRNPKYRWWVILGTLVYFISPIDLVPDIFPIVGEIDDVLLMTLLVTEVSGLVIDGWKARKGVETTTTNPTDTSNDTDSAAKTVDVDAVSVK</sequence>
<dbReference type="Proteomes" id="UP000062645">
    <property type="component" value="Chromosome"/>
</dbReference>
<feature type="transmembrane region" description="Helical" evidence="5">
    <location>
        <begin position="21"/>
        <end position="41"/>
    </location>
</feature>
<dbReference type="OrthoDB" id="573033at2"/>
<evidence type="ECO:0000256" key="2">
    <source>
        <dbReference type="ARBA" id="ARBA00022692"/>
    </source>
</evidence>
<evidence type="ECO:0000313" key="8">
    <source>
        <dbReference type="Proteomes" id="UP000062645"/>
    </source>
</evidence>
<keyword evidence="8" id="KW-1185">Reference proteome</keyword>
<dbReference type="PATRIC" id="fig|224013.5.peg.5642"/>
<organism evidence="7 8">
    <name type="scientific">Nostoc piscinale CENA21</name>
    <dbReference type="NCBI Taxonomy" id="224013"/>
    <lineage>
        <taxon>Bacteria</taxon>
        <taxon>Bacillati</taxon>
        <taxon>Cyanobacteriota</taxon>
        <taxon>Cyanophyceae</taxon>
        <taxon>Nostocales</taxon>
        <taxon>Nostocaceae</taxon>
        <taxon>Nostoc</taxon>
    </lineage>
</organism>
<keyword evidence="2 5" id="KW-0812">Transmembrane</keyword>
<keyword evidence="3 5" id="KW-1133">Transmembrane helix</keyword>
<dbReference type="Pfam" id="PF06803">
    <property type="entry name" value="DUF1232"/>
    <property type="match status" value="1"/>
</dbReference>
<dbReference type="STRING" id="224013.ACX27_23485"/>
<dbReference type="GO" id="GO:0012505">
    <property type="term" value="C:endomembrane system"/>
    <property type="evidence" value="ECO:0007669"/>
    <property type="project" value="UniProtKB-SubCell"/>
</dbReference>
<keyword evidence="4 5" id="KW-0472">Membrane</keyword>
<dbReference type="InterPro" id="IPR010652">
    <property type="entry name" value="DUF1232"/>
</dbReference>
<evidence type="ECO:0000313" key="7">
    <source>
        <dbReference type="EMBL" id="ALF55115.1"/>
    </source>
</evidence>
<proteinExistence type="predicted"/>
<comment type="subcellular location">
    <subcellularLocation>
        <location evidence="1">Endomembrane system</location>
        <topology evidence="1">Multi-pass membrane protein</topology>
    </subcellularLocation>
</comment>
<gene>
    <name evidence="7" type="ORF">ACX27_23485</name>
</gene>
<dbReference type="KEGG" id="npz:ACX27_23485"/>
<evidence type="ECO:0000256" key="5">
    <source>
        <dbReference type="SAM" id="Phobius"/>
    </source>
</evidence>